<comment type="similarity">
    <text evidence="2">Belongs to the dihydrofolate reductase family.</text>
</comment>
<evidence type="ECO:0000256" key="4">
    <source>
        <dbReference type="ARBA" id="ARBA00022563"/>
    </source>
</evidence>
<evidence type="ECO:0000256" key="5">
    <source>
        <dbReference type="ARBA" id="ARBA00022857"/>
    </source>
</evidence>
<evidence type="ECO:0000256" key="1">
    <source>
        <dbReference type="ARBA" id="ARBA00004903"/>
    </source>
</evidence>
<evidence type="ECO:0000256" key="3">
    <source>
        <dbReference type="ARBA" id="ARBA00012856"/>
    </source>
</evidence>
<protein>
    <recommendedName>
        <fullName evidence="3">dihydrofolate reductase</fullName>
        <ecNumber evidence="3">1.5.1.3</ecNumber>
    </recommendedName>
</protein>
<evidence type="ECO:0000256" key="6">
    <source>
        <dbReference type="ARBA" id="ARBA00023002"/>
    </source>
</evidence>
<keyword evidence="5" id="KW-0521">NADP</keyword>
<dbReference type="PANTHER" id="PTHR48069">
    <property type="entry name" value="DIHYDROFOLATE REDUCTASE"/>
    <property type="match status" value="1"/>
</dbReference>
<dbReference type="InterPro" id="IPR024072">
    <property type="entry name" value="DHFR-like_dom_sf"/>
</dbReference>
<evidence type="ECO:0000259" key="7">
    <source>
        <dbReference type="Pfam" id="PF00186"/>
    </source>
</evidence>
<keyword evidence="4" id="KW-0554">One-carbon metabolism</keyword>
<reference evidence="8 9" key="1">
    <citation type="journal article" date="2020" name="Int. J. Syst. Evol. Microbiol.">
        <title>Ureaplasma miroungigenitalium sp. nov. isolated from northern elephant seals (Mirounga angustirostris) and Ureaplasma zalophigenitalium sp. nov. isolated from California sea lions (Zalophus californianus).</title>
        <authorList>
            <person name="Volokhov D.V."/>
            <person name="Gulland F.M."/>
            <person name="Gao Y."/>
            <person name="Chizhikov V.E."/>
        </authorList>
    </citation>
    <scope>NUCLEOTIDE SEQUENCE [LARGE SCALE GENOMIC DNA]</scope>
    <source>
        <strain evidence="8 9">CSL7644-GEN</strain>
    </source>
</reference>
<sequence length="156" mass="18674">MLKFIWCQTSNGGIAKDARLPWYVEEQQQHFLQQIKGQVVVYGQYLFNNFLNNKVIKDVDNIMYSSTVQEPQDGSFQVTNQQKHIQTIAEQRDVYIIGGIKIFNIFIDLVEELVVYELKNFYHCDRYMNLDFKNFELVSETEYNQFYLKNYRRIGK</sequence>
<dbReference type="InterPro" id="IPR012259">
    <property type="entry name" value="DHFR"/>
</dbReference>
<dbReference type="RefSeq" id="WP_263818043.1">
    <property type="nucleotide sequence ID" value="NZ_JAOXHJ010000006.1"/>
</dbReference>
<proteinExistence type="inferred from homology"/>
<dbReference type="Pfam" id="PF00186">
    <property type="entry name" value="DHFR_1"/>
    <property type="match status" value="1"/>
</dbReference>
<keyword evidence="9" id="KW-1185">Reference proteome</keyword>
<dbReference type="PANTHER" id="PTHR48069:SF3">
    <property type="entry name" value="DIHYDROFOLATE REDUCTASE"/>
    <property type="match status" value="1"/>
</dbReference>
<comment type="caution">
    <text evidence="8">The sequence shown here is derived from an EMBL/GenBank/DDBJ whole genome shotgun (WGS) entry which is preliminary data.</text>
</comment>
<evidence type="ECO:0000313" key="9">
    <source>
        <dbReference type="Proteomes" id="UP001207252"/>
    </source>
</evidence>
<dbReference type="SUPFAM" id="SSF53597">
    <property type="entry name" value="Dihydrofolate reductase-like"/>
    <property type="match status" value="1"/>
</dbReference>
<dbReference type="InterPro" id="IPR001796">
    <property type="entry name" value="DHFR_dom"/>
</dbReference>
<dbReference type="EMBL" id="JAOXHJ010000006">
    <property type="protein sequence ID" value="MCV3754239.1"/>
    <property type="molecule type" value="Genomic_DNA"/>
</dbReference>
<gene>
    <name evidence="8" type="ORF">OF365_02525</name>
</gene>
<accession>A0ABT3BPR2</accession>
<evidence type="ECO:0000256" key="2">
    <source>
        <dbReference type="ARBA" id="ARBA00009539"/>
    </source>
</evidence>
<dbReference type="EC" id="1.5.1.3" evidence="3"/>
<dbReference type="GO" id="GO:0004146">
    <property type="term" value="F:dihydrofolate reductase activity"/>
    <property type="evidence" value="ECO:0007669"/>
    <property type="project" value="UniProtKB-EC"/>
</dbReference>
<keyword evidence="6 8" id="KW-0560">Oxidoreductase</keyword>
<comment type="pathway">
    <text evidence="1">Cofactor biosynthesis; tetrahydrofolate biosynthesis; 5,6,7,8-tetrahydrofolate from 7,8-dihydrofolate: step 1/1.</text>
</comment>
<dbReference type="Proteomes" id="UP001207252">
    <property type="component" value="Unassembled WGS sequence"/>
</dbReference>
<name>A0ABT3BPR2_9BACT</name>
<feature type="domain" description="DHFR" evidence="7">
    <location>
        <begin position="1"/>
        <end position="145"/>
    </location>
</feature>
<dbReference type="Gene3D" id="3.40.430.10">
    <property type="entry name" value="Dihydrofolate Reductase, subunit A"/>
    <property type="match status" value="1"/>
</dbReference>
<organism evidence="8 9">
    <name type="scientific">Ureaplasma zalophigenitalium</name>
    <dbReference type="NCBI Taxonomy" id="907723"/>
    <lineage>
        <taxon>Bacteria</taxon>
        <taxon>Bacillati</taxon>
        <taxon>Mycoplasmatota</taxon>
        <taxon>Mycoplasmoidales</taxon>
        <taxon>Mycoplasmoidaceae</taxon>
        <taxon>Ureaplasma</taxon>
    </lineage>
</organism>
<evidence type="ECO:0000313" key="8">
    <source>
        <dbReference type="EMBL" id="MCV3754239.1"/>
    </source>
</evidence>